<comment type="caution">
    <text evidence="1">The sequence shown here is derived from an EMBL/GenBank/DDBJ whole genome shotgun (WGS) entry which is preliminary data.</text>
</comment>
<protein>
    <submittedName>
        <fullName evidence="1">C6 finger domain-containing protein</fullName>
    </submittedName>
</protein>
<evidence type="ECO:0000313" key="2">
    <source>
        <dbReference type="Proteomes" id="UP000781932"/>
    </source>
</evidence>
<reference evidence="1" key="2">
    <citation type="submission" date="2020-11" db="EMBL/GenBank/DDBJ databases">
        <title>Whole genome sequencing of Colletotrichum sp.</title>
        <authorList>
            <person name="Li H."/>
        </authorList>
    </citation>
    <scope>NUCLEOTIDE SEQUENCE</scope>
    <source>
        <strain evidence="1">CkLH20</strain>
    </source>
</reference>
<gene>
    <name evidence="1" type="ORF">CkaCkLH20_11266</name>
</gene>
<organism evidence="1 2">
    <name type="scientific">Colletotrichum karsti</name>
    <dbReference type="NCBI Taxonomy" id="1095194"/>
    <lineage>
        <taxon>Eukaryota</taxon>
        <taxon>Fungi</taxon>
        <taxon>Dikarya</taxon>
        <taxon>Ascomycota</taxon>
        <taxon>Pezizomycotina</taxon>
        <taxon>Sordariomycetes</taxon>
        <taxon>Hypocreomycetidae</taxon>
        <taxon>Glomerellales</taxon>
        <taxon>Glomerellaceae</taxon>
        <taxon>Colletotrichum</taxon>
        <taxon>Colletotrichum boninense species complex</taxon>
    </lineage>
</organism>
<dbReference type="PANTHER" id="PTHR47784">
    <property type="entry name" value="STEROL UPTAKE CONTROL PROTEIN 2"/>
    <property type="match status" value="1"/>
</dbReference>
<dbReference type="OrthoDB" id="4937900at2759"/>
<keyword evidence="2" id="KW-1185">Reference proteome</keyword>
<dbReference type="RefSeq" id="XP_038740806.1">
    <property type="nucleotide sequence ID" value="XM_038893980.1"/>
</dbReference>
<dbReference type="EMBL" id="JAATWM020000046">
    <property type="protein sequence ID" value="KAF9871345.1"/>
    <property type="molecule type" value="Genomic_DNA"/>
</dbReference>
<dbReference type="GeneID" id="62167054"/>
<name>A0A9P6I3N4_9PEZI</name>
<dbReference type="InterPro" id="IPR053157">
    <property type="entry name" value="Sterol_Uptake_Regulator"/>
</dbReference>
<accession>A0A9P6I3N4</accession>
<proteinExistence type="predicted"/>
<sequence length="292" mass="32332">MAFLHHAESHMSEFMNLRGNVGLIIDIAVEHALTAPHLLDQLLALSALHLSTQDTALASSFNRQATELQTRALGCFADAKEHISDTTYMPTFVFATLLGIHVLYETLQRDYGSLAGFVDGFVGYSRLHRGVRAVTETYWPKILQSNLKPLLYIPVLAQQVDSQPPGSETEQFKEFLAASPAVSASNNGCLPALSGIQWVLDIARQEPSRFDVGVNAVMAWPLCISEEYIEALRQHQPEALVVLAFYAATLHRYRQFWAFGTSGSSIVHMVANSIGSFWQDALSWPLQVLIES</sequence>
<dbReference type="PANTHER" id="PTHR47784:SF4">
    <property type="entry name" value="ZN(II)2CYS6 TRANSCRIPTION FACTOR (EUROFUNG)"/>
    <property type="match status" value="1"/>
</dbReference>
<dbReference type="Proteomes" id="UP000781932">
    <property type="component" value="Unassembled WGS sequence"/>
</dbReference>
<evidence type="ECO:0000313" key="1">
    <source>
        <dbReference type="EMBL" id="KAF9871345.1"/>
    </source>
</evidence>
<dbReference type="GO" id="GO:0001228">
    <property type="term" value="F:DNA-binding transcription activator activity, RNA polymerase II-specific"/>
    <property type="evidence" value="ECO:0007669"/>
    <property type="project" value="TreeGrafter"/>
</dbReference>
<dbReference type="AlphaFoldDB" id="A0A9P6I3N4"/>
<reference evidence="1" key="1">
    <citation type="submission" date="2020-03" db="EMBL/GenBank/DDBJ databases">
        <authorList>
            <person name="He L."/>
        </authorList>
    </citation>
    <scope>NUCLEOTIDE SEQUENCE</scope>
    <source>
        <strain evidence="1">CkLH20</strain>
    </source>
</reference>